<organism evidence="1 2">
    <name type="scientific">Haematospirillum jordaniae</name>
    <dbReference type="NCBI Taxonomy" id="1549855"/>
    <lineage>
        <taxon>Bacteria</taxon>
        <taxon>Pseudomonadati</taxon>
        <taxon>Pseudomonadota</taxon>
        <taxon>Alphaproteobacteria</taxon>
        <taxon>Rhodospirillales</taxon>
        <taxon>Novispirillaceae</taxon>
        <taxon>Haematospirillum</taxon>
    </lineage>
</organism>
<dbReference type="EMBL" id="CP014525">
    <property type="protein sequence ID" value="AMW34882.1"/>
    <property type="molecule type" value="Genomic_DNA"/>
</dbReference>
<gene>
    <name evidence="1" type="ORF">AY555_06480</name>
</gene>
<dbReference type="KEGG" id="hjo:AY555_06480"/>
<protein>
    <submittedName>
        <fullName evidence="1">Phage tail protein</fullName>
    </submittedName>
</protein>
<dbReference type="Pfam" id="PF04985">
    <property type="entry name" value="Phage_tube"/>
    <property type="match status" value="1"/>
</dbReference>
<dbReference type="InterPro" id="IPR006498">
    <property type="entry name" value="Tail_tube"/>
</dbReference>
<evidence type="ECO:0000313" key="2">
    <source>
        <dbReference type="Proteomes" id="UP000076066"/>
    </source>
</evidence>
<dbReference type="NCBIfam" id="TIGR01611">
    <property type="entry name" value="tail_tube"/>
    <property type="match status" value="1"/>
</dbReference>
<dbReference type="STRING" id="1549855.AY555_06480"/>
<sequence>MMAARDVLKNINLFVDGRGYAGQISEYSPPSLALVTEDFRAGGMDAPVKIDMGMEPLETSFSLISYDRDVLALFGVAEGKNVPLTARGALESWDGTVKPVVHTMRGKITKIERGAWSAGQKPTLGVTLCLEYFKEEHGGQTVHEIDVINMIRKVNGEDRLAQIRSAIGV</sequence>
<name>A0A143DDR8_9PROT</name>
<proteinExistence type="predicted"/>
<evidence type="ECO:0000313" key="1">
    <source>
        <dbReference type="EMBL" id="AMW34882.1"/>
    </source>
</evidence>
<dbReference type="Proteomes" id="UP000076066">
    <property type="component" value="Chromosome"/>
</dbReference>
<keyword evidence="2" id="KW-1185">Reference proteome</keyword>
<reference evidence="1 2" key="1">
    <citation type="submission" date="2016-02" db="EMBL/GenBank/DDBJ databases">
        <title>Complete Genome of H5569, the type strain of the newly described species Haematospirillium jordaniae.</title>
        <authorList>
            <person name="Nicholson A.C."/>
            <person name="Humrighouse B.W."/>
            <person name="Loparov V."/>
            <person name="McQuiston J.R."/>
        </authorList>
    </citation>
    <scope>NUCLEOTIDE SEQUENCE [LARGE SCALE GENOMIC DNA]</scope>
    <source>
        <strain evidence="1 2">H5569</strain>
    </source>
</reference>
<dbReference type="AlphaFoldDB" id="A0A143DDR8"/>
<dbReference type="OrthoDB" id="3078668at2"/>
<accession>A0A143DDR8</accession>